<name>A0ACC2SPY3_9FUNG</name>
<protein>
    <submittedName>
        <fullName evidence="1">Uncharacterized protein</fullName>
    </submittedName>
</protein>
<keyword evidence="2" id="KW-1185">Reference proteome</keyword>
<sequence>MSRIIPGLPSVKDIVKIYNLTAKSQLSQNFLLDKNITDKILSLSRLNFEKSLVVEVGPGPGLLTRSIIEAGAKNLIVVEKDDRFLPTLNQLSEVVEGSLKIVHGDMLKVAPETLWDLSSIAKEKIESVHVIGNLPFSVATPLFLQWLRAFHTRTGLFSQGSGTLTLMFQEEVAERIASPPGVKSRGRLSVMAQSVCDSRVIYRVPSSAFVPKPKVNAAVVQLKSLPNCSLTAPLRSFEFIVRVFFQKRRKILRRIALDISPLLYQAITELGLPEEARPEELTTLQFCQLTNLIYEKYPEVLNLKR</sequence>
<dbReference type="EMBL" id="QTSX02004497">
    <property type="protein sequence ID" value="KAJ9064301.1"/>
    <property type="molecule type" value="Genomic_DNA"/>
</dbReference>
<proteinExistence type="predicted"/>
<accession>A0ACC2SPY3</accession>
<gene>
    <name evidence="1" type="ORF">DSO57_1032067</name>
</gene>
<evidence type="ECO:0000313" key="2">
    <source>
        <dbReference type="Proteomes" id="UP001165960"/>
    </source>
</evidence>
<evidence type="ECO:0000313" key="1">
    <source>
        <dbReference type="EMBL" id="KAJ9064301.1"/>
    </source>
</evidence>
<reference evidence="1" key="1">
    <citation type="submission" date="2022-04" db="EMBL/GenBank/DDBJ databases">
        <title>Genome of the entomopathogenic fungus Entomophthora muscae.</title>
        <authorList>
            <person name="Elya C."/>
            <person name="Lovett B.R."/>
            <person name="Lee E."/>
            <person name="Macias A.M."/>
            <person name="Hajek A.E."/>
            <person name="De Bivort B.L."/>
            <person name="Kasson M.T."/>
            <person name="De Fine Licht H.H."/>
            <person name="Stajich J.E."/>
        </authorList>
    </citation>
    <scope>NUCLEOTIDE SEQUENCE</scope>
    <source>
        <strain evidence="1">Berkeley</strain>
    </source>
</reference>
<comment type="caution">
    <text evidence="1">The sequence shown here is derived from an EMBL/GenBank/DDBJ whole genome shotgun (WGS) entry which is preliminary data.</text>
</comment>
<dbReference type="Proteomes" id="UP001165960">
    <property type="component" value="Unassembled WGS sequence"/>
</dbReference>
<organism evidence="1 2">
    <name type="scientific">Entomophthora muscae</name>
    <dbReference type="NCBI Taxonomy" id="34485"/>
    <lineage>
        <taxon>Eukaryota</taxon>
        <taxon>Fungi</taxon>
        <taxon>Fungi incertae sedis</taxon>
        <taxon>Zoopagomycota</taxon>
        <taxon>Entomophthoromycotina</taxon>
        <taxon>Entomophthoromycetes</taxon>
        <taxon>Entomophthorales</taxon>
        <taxon>Entomophthoraceae</taxon>
        <taxon>Entomophthora</taxon>
    </lineage>
</organism>